<dbReference type="InParanoid" id="A4H4J0"/>
<name>A4H4J0_LEIBR</name>
<feature type="compositionally biased region" description="Low complexity" evidence="1">
    <location>
        <begin position="807"/>
        <end position="817"/>
    </location>
</feature>
<accession>A4H4J0</accession>
<feature type="compositionally biased region" description="Low complexity" evidence="1">
    <location>
        <begin position="110"/>
        <end position="135"/>
    </location>
</feature>
<evidence type="ECO:0000256" key="1">
    <source>
        <dbReference type="SAM" id="MobiDB-lite"/>
    </source>
</evidence>
<feature type="region of interest" description="Disordered" evidence="1">
    <location>
        <begin position="798"/>
        <end position="833"/>
    </location>
</feature>
<feature type="compositionally biased region" description="Low complexity" evidence="1">
    <location>
        <begin position="902"/>
        <end position="913"/>
    </location>
</feature>
<dbReference type="EMBL" id="FR798980">
    <property type="protein sequence ID" value="CAM36980.2"/>
    <property type="molecule type" value="Genomic_DNA"/>
</dbReference>
<protein>
    <submittedName>
        <fullName evidence="2">Uncharacterized protein</fullName>
    </submittedName>
</protein>
<reference evidence="2 3" key="2">
    <citation type="journal article" date="2011" name="Genome Res.">
        <title>Chromosome and gene copy number variation allow major structural change between species and strains of Leishmania.</title>
        <authorList>
            <person name="Rogers M.B."/>
            <person name="Hilley J.D."/>
            <person name="Dickens N.J."/>
            <person name="Wilkes J."/>
            <person name="Bates P.A."/>
            <person name="Depledge D.P."/>
            <person name="Harris D."/>
            <person name="Her Y."/>
            <person name="Herzyk P."/>
            <person name="Imamura H."/>
            <person name="Otto T.D."/>
            <person name="Sanders M."/>
            <person name="Seeger K."/>
            <person name="Dujardin J.C."/>
            <person name="Berriman M."/>
            <person name="Smith D.F."/>
            <person name="Hertz-Fowler C."/>
            <person name="Mottram J.C."/>
        </authorList>
    </citation>
    <scope>NUCLEOTIDE SEQUENCE [LARGE SCALE GENOMIC DNA]</scope>
    <source>
        <strain evidence="2 3">MHOM/BR/75/M2904</strain>
    </source>
</reference>
<sequence>MPDTLITVHTKALLRLDALPGSLSKASLCAAVMLGIATYMNVQKWLTRRAAAAEEGEAETTKRGQQKGASKEATSSARAREAGTSSASGVSAAGGSTVGAGGDSGRSDSKVAVPGSSGSAGVVAAVGTRTPRQRPQLPPRNYFTVRASMHVKRHNAKLMEWYDAQLGIQLPFSPVFFELKQEERQAPLILLTFRTVREPTHRMAVTIEELYEPQTAVAYSEASLARIADCAKILGQTTTRIGSKDYPAAEYCYVDEHQSMSCVFSIFVVYKRLAVTVQYVAPARVRSVMPTTVYDIVRFLSFATPSPSPSYLLISEPRLGLGYHLPLDFLVHEGLAESDGVEDRLFTSPMATGGGFLSISPGSINAPQQHTRGAAGAGGAAYLPYHRSSSYVGHSGGGDGSAWMVPYATAMSHGGRRIGLITSYEPTDVATGATSLGGGGGGGAAAATGGNGVPYAWRPYLEQQVCKAVRQLGLVLDNSDNNCAPHVVFQAPVAAHPPSRPTLLVEPYPLSIALNGNFSASDDVREEDSDAVALVTAFSLFREVRVDVNSAYLTLVPDALESAAAAAAGLPSSTGVADTTAGTAKAYWSAFYVPVGTACVSFHFIASALRHPSTEFVSFCATVMNSVSLGNHYGQSVSVLYCNTRHDVLPFCLSLPPTGMATVEEPMLADPLCVVQATYGVEKVGVTVRVFPLFTSTTSSAGDGSSGGGGGGAVVMAATDSQPPTPSKALPLRPIAARRGNRRGSTFRQLQCMIRYYLSQLPGGVHIVSHERTTINAMPAIRVCFKPLWYAGGIEEGGTQHTGGGSASAVPTTSSVTNWDEIGGGGGGSSHATSDWVEVRDALLEEAIGQLNPFAQYFPPPPPPASYLWGQQQHPQHASPSSGTTEKVSTLVTAASLRKATATGAAASGGAEASTRDDHESHPFYEPRGDESQHSQGELEDPLRVAIAICCEGNAFLFQASASEYTLGMSMQAVQTLATHLTPIPRGN</sequence>
<dbReference type="Proteomes" id="UP000007258">
    <property type="component" value="Chromosome 6"/>
</dbReference>
<evidence type="ECO:0000313" key="2">
    <source>
        <dbReference type="EMBL" id="CAM36980.2"/>
    </source>
</evidence>
<feature type="compositionally biased region" description="Low complexity" evidence="1">
    <location>
        <begin position="871"/>
        <end position="882"/>
    </location>
</feature>
<evidence type="ECO:0000313" key="3">
    <source>
        <dbReference type="Proteomes" id="UP000007258"/>
    </source>
</evidence>
<feature type="region of interest" description="Disordered" evidence="1">
    <location>
        <begin position="54"/>
        <end position="139"/>
    </location>
</feature>
<feature type="region of interest" description="Disordered" evidence="1">
    <location>
        <begin position="862"/>
        <end position="888"/>
    </location>
</feature>
<reference evidence="2 3" key="1">
    <citation type="journal article" date="2007" name="Nat. Genet.">
        <title>Comparative genomic analysis of three Leishmania species that cause diverse human disease.</title>
        <authorList>
            <person name="Peacock C.S."/>
            <person name="Seeger K."/>
            <person name="Harris D."/>
            <person name="Murphy L."/>
            <person name="Ruiz J.C."/>
            <person name="Quail M.A."/>
            <person name="Peters N."/>
            <person name="Adlem E."/>
            <person name="Tivey A."/>
            <person name="Aslett M."/>
            <person name="Kerhornou A."/>
            <person name="Ivens A."/>
            <person name="Fraser A."/>
            <person name="Rajandream M.A."/>
            <person name="Carver T."/>
            <person name="Norbertczak H."/>
            <person name="Chillingworth T."/>
            <person name="Hance Z."/>
            <person name="Jagels K."/>
            <person name="Moule S."/>
            <person name="Ormond D."/>
            <person name="Rutter S."/>
            <person name="Squares R."/>
            <person name="Whitehead S."/>
            <person name="Rabbinowitsch E."/>
            <person name="Arrowsmith C."/>
            <person name="White B."/>
            <person name="Thurston S."/>
            <person name="Bringaud F."/>
            <person name="Baldauf S.L."/>
            <person name="Faulconbridge A."/>
            <person name="Jeffares D."/>
            <person name="Depledge D.P."/>
            <person name="Oyola S.O."/>
            <person name="Hilley J.D."/>
            <person name="Brito L.O."/>
            <person name="Tosi L.R."/>
            <person name="Barrell B."/>
            <person name="Cruz A.K."/>
            <person name="Mottram J.C."/>
            <person name="Smith D.F."/>
            <person name="Berriman M."/>
        </authorList>
    </citation>
    <scope>NUCLEOTIDE SEQUENCE [LARGE SCALE GENOMIC DNA]</scope>
    <source>
        <strain evidence="2 3">MHOM/BR/75/M2904</strain>
    </source>
</reference>
<dbReference type="AlphaFoldDB" id="A4H4J0"/>
<dbReference type="RefSeq" id="XP_001561959.2">
    <property type="nucleotide sequence ID" value="XM_001561909.2"/>
</dbReference>
<keyword evidence="3" id="KW-1185">Reference proteome</keyword>
<dbReference type="VEuPathDB" id="TriTrypDB:LbrM.06.0220"/>
<feature type="compositionally biased region" description="Low complexity" evidence="1">
    <location>
        <begin position="82"/>
        <end position="95"/>
    </location>
</feature>
<dbReference type="GeneID" id="4961267"/>
<feature type="region of interest" description="Disordered" evidence="1">
    <location>
        <begin position="902"/>
        <end position="938"/>
    </location>
</feature>
<organism evidence="2 3">
    <name type="scientific">Leishmania braziliensis</name>
    <dbReference type="NCBI Taxonomy" id="5660"/>
    <lineage>
        <taxon>Eukaryota</taxon>
        <taxon>Discoba</taxon>
        <taxon>Euglenozoa</taxon>
        <taxon>Kinetoplastea</taxon>
        <taxon>Metakinetoplastina</taxon>
        <taxon>Trypanosomatida</taxon>
        <taxon>Trypanosomatidae</taxon>
        <taxon>Leishmaniinae</taxon>
        <taxon>Leishmania</taxon>
        <taxon>Leishmania braziliensis species complex</taxon>
    </lineage>
</organism>
<feature type="compositionally biased region" description="Basic and acidic residues" evidence="1">
    <location>
        <begin position="914"/>
        <end position="933"/>
    </location>
</feature>
<dbReference type="KEGG" id="lbz:LBRM_06_0220"/>
<gene>
    <name evidence="2" type="ORF">LBRM_06_0220</name>
</gene>
<proteinExistence type="predicted"/>